<evidence type="ECO:0000256" key="1">
    <source>
        <dbReference type="SAM" id="SignalP"/>
    </source>
</evidence>
<protein>
    <recommendedName>
        <fullName evidence="4">Lipoprotein</fullName>
    </recommendedName>
</protein>
<keyword evidence="3" id="KW-1185">Reference proteome</keyword>
<proteinExistence type="predicted"/>
<feature type="signal peptide" evidence="1">
    <location>
        <begin position="1"/>
        <end position="22"/>
    </location>
</feature>
<dbReference type="AlphaFoldDB" id="A0A1M5IRW3"/>
<accession>A0A1M5IRW3</accession>
<dbReference type="STRING" id="634436.SAMN05216361_1785"/>
<sequence length="101" mass="11531">MPRNLLKIALTATVPCVLSACASQSNLCENIMEVKAQEQQCLVLEKAMRNPKNPQMALTARQRFENECENFRYYRDEYDTICKKGEQPIGEPKAKPPETKP</sequence>
<reference evidence="3" key="1">
    <citation type="submission" date="2016-11" db="EMBL/GenBank/DDBJ databases">
        <authorList>
            <person name="Varghese N."/>
            <person name="Submissions S."/>
        </authorList>
    </citation>
    <scope>NUCLEOTIDE SEQUENCE [LARGE SCALE GENOMIC DNA]</scope>
    <source>
        <strain evidence="3">CGMCC 1.8995</strain>
    </source>
</reference>
<dbReference type="EMBL" id="FQWD01000003">
    <property type="protein sequence ID" value="SHG31082.1"/>
    <property type="molecule type" value="Genomic_DNA"/>
</dbReference>
<dbReference type="RefSeq" id="WP_073321188.1">
    <property type="nucleotide sequence ID" value="NZ_FQWD01000003.1"/>
</dbReference>
<keyword evidence="1" id="KW-0732">Signal</keyword>
<dbReference type="OrthoDB" id="6333637at2"/>
<feature type="chain" id="PRO_5012454655" description="Lipoprotein" evidence="1">
    <location>
        <begin position="23"/>
        <end position="101"/>
    </location>
</feature>
<evidence type="ECO:0000313" key="2">
    <source>
        <dbReference type="EMBL" id="SHG31082.1"/>
    </source>
</evidence>
<gene>
    <name evidence="2" type="ORF">SAMN05216361_1785</name>
</gene>
<evidence type="ECO:0000313" key="3">
    <source>
        <dbReference type="Proteomes" id="UP000184520"/>
    </source>
</evidence>
<dbReference type="PROSITE" id="PS51257">
    <property type="entry name" value="PROKAR_LIPOPROTEIN"/>
    <property type="match status" value="1"/>
</dbReference>
<name>A0A1M5IRW3_9ALTE</name>
<dbReference type="Proteomes" id="UP000184520">
    <property type="component" value="Unassembled WGS sequence"/>
</dbReference>
<evidence type="ECO:0008006" key="4">
    <source>
        <dbReference type="Google" id="ProtNLM"/>
    </source>
</evidence>
<organism evidence="2 3">
    <name type="scientific">Marisediminitalea aggregata</name>
    <dbReference type="NCBI Taxonomy" id="634436"/>
    <lineage>
        <taxon>Bacteria</taxon>
        <taxon>Pseudomonadati</taxon>
        <taxon>Pseudomonadota</taxon>
        <taxon>Gammaproteobacteria</taxon>
        <taxon>Alteromonadales</taxon>
        <taxon>Alteromonadaceae</taxon>
        <taxon>Marisediminitalea</taxon>
    </lineage>
</organism>